<evidence type="ECO:0000256" key="5">
    <source>
        <dbReference type="ARBA" id="ARBA00022963"/>
    </source>
</evidence>
<evidence type="ECO:0000256" key="1">
    <source>
        <dbReference type="ARBA" id="ARBA00000798"/>
    </source>
</evidence>
<dbReference type="eggNOG" id="COG1502">
    <property type="taxonomic scope" value="Bacteria"/>
</dbReference>
<dbReference type="PROSITE" id="PS50035">
    <property type="entry name" value="PLD"/>
    <property type="match status" value="1"/>
</dbReference>
<dbReference type="GO" id="GO:0004630">
    <property type="term" value="F:phospholipase D activity"/>
    <property type="evidence" value="ECO:0007669"/>
    <property type="project" value="UniProtKB-EC"/>
</dbReference>
<evidence type="ECO:0000256" key="3">
    <source>
        <dbReference type="ARBA" id="ARBA00012027"/>
    </source>
</evidence>
<keyword evidence="7" id="KW-0732">Signal</keyword>
<dbReference type="SUPFAM" id="SSF56024">
    <property type="entry name" value="Phospholipase D/nuclease"/>
    <property type="match status" value="1"/>
</dbReference>
<comment type="catalytic activity">
    <reaction evidence="1">
        <text>a 1,2-diacyl-sn-glycero-3-phosphocholine + H2O = a 1,2-diacyl-sn-glycero-3-phosphate + choline + H(+)</text>
        <dbReference type="Rhea" id="RHEA:14445"/>
        <dbReference type="ChEBI" id="CHEBI:15354"/>
        <dbReference type="ChEBI" id="CHEBI:15377"/>
        <dbReference type="ChEBI" id="CHEBI:15378"/>
        <dbReference type="ChEBI" id="CHEBI:57643"/>
        <dbReference type="ChEBI" id="CHEBI:58608"/>
        <dbReference type="EC" id="3.1.4.4"/>
    </reaction>
</comment>
<accession>C9RAC6</accession>
<evidence type="ECO:0000313" key="9">
    <source>
        <dbReference type="EMBL" id="ACX51235.1"/>
    </source>
</evidence>
<dbReference type="Pfam" id="PF13091">
    <property type="entry name" value="PLDc_2"/>
    <property type="match status" value="1"/>
</dbReference>
<dbReference type="PANTHER" id="PTHR43856">
    <property type="entry name" value="CARDIOLIPIN HYDROLASE"/>
    <property type="match status" value="1"/>
</dbReference>
<dbReference type="PROSITE" id="PS51257">
    <property type="entry name" value="PROKAR_LIPOPROTEIN"/>
    <property type="match status" value="1"/>
</dbReference>
<keyword evidence="10" id="KW-1185">Reference proteome</keyword>
<dbReference type="OrthoDB" id="281759at2"/>
<organism evidence="9 10">
    <name type="scientific">Ammonifex degensii (strain DSM 10501 / KC4)</name>
    <dbReference type="NCBI Taxonomy" id="429009"/>
    <lineage>
        <taxon>Bacteria</taxon>
        <taxon>Bacillati</taxon>
        <taxon>Bacillota</taxon>
        <taxon>Clostridia</taxon>
        <taxon>Thermoanaerobacterales</taxon>
        <taxon>Thermoanaerobacteraceae</taxon>
        <taxon>Ammonifex</taxon>
    </lineage>
</organism>
<dbReference type="HOGENOM" id="CLU_080814_2_1_9"/>
<dbReference type="InterPro" id="IPR001736">
    <property type="entry name" value="PLipase_D/transphosphatidylase"/>
</dbReference>
<keyword evidence="5" id="KW-0442">Lipid degradation</keyword>
<evidence type="ECO:0000256" key="4">
    <source>
        <dbReference type="ARBA" id="ARBA00022801"/>
    </source>
</evidence>
<dbReference type="CDD" id="cd09170">
    <property type="entry name" value="PLDc_Nuc"/>
    <property type="match status" value="1"/>
</dbReference>
<evidence type="ECO:0000256" key="2">
    <source>
        <dbReference type="ARBA" id="ARBA00008664"/>
    </source>
</evidence>
<dbReference type="KEGG" id="adg:Adeg_0059"/>
<name>C9RAC6_AMMDK</name>
<dbReference type="STRING" id="429009.Adeg_0059"/>
<dbReference type="GO" id="GO:0006793">
    <property type="term" value="P:phosphorus metabolic process"/>
    <property type="evidence" value="ECO:0007669"/>
    <property type="project" value="UniProtKB-ARBA"/>
</dbReference>
<dbReference type="GO" id="GO:0016891">
    <property type="term" value="F:RNA endonuclease activity producing 5'-phosphomonoesters, hydrolytic mechanism"/>
    <property type="evidence" value="ECO:0007669"/>
    <property type="project" value="TreeGrafter"/>
</dbReference>
<evidence type="ECO:0000259" key="8">
    <source>
        <dbReference type="PROSITE" id="PS50035"/>
    </source>
</evidence>
<dbReference type="InterPro" id="IPR025202">
    <property type="entry name" value="PLD-like_dom"/>
</dbReference>
<feature type="signal peptide" evidence="7">
    <location>
        <begin position="1"/>
        <end position="27"/>
    </location>
</feature>
<proteinExistence type="inferred from homology"/>
<evidence type="ECO:0000313" key="10">
    <source>
        <dbReference type="Proteomes" id="UP000002620"/>
    </source>
</evidence>
<dbReference type="Proteomes" id="UP000002620">
    <property type="component" value="Chromosome"/>
</dbReference>
<dbReference type="EMBL" id="CP001785">
    <property type="protein sequence ID" value="ACX51235.1"/>
    <property type="molecule type" value="Genomic_DNA"/>
</dbReference>
<reference evidence="9 10" key="1">
    <citation type="submission" date="2009-10" db="EMBL/GenBank/DDBJ databases">
        <title>Complete sequence of chromosome of Ammonifex degensii KC4.</title>
        <authorList>
            <consortium name="US DOE Joint Genome Institute"/>
            <person name="Kerfeld C."/>
            <person name="Goodner B."/>
            <person name="Huber H."/>
            <person name="Stetter K."/>
            <person name="Lucas S."/>
            <person name="Copeland A."/>
            <person name="Lapidus A."/>
            <person name="Glavina del Rio T."/>
            <person name="Dalin E."/>
            <person name="Tice H."/>
            <person name="Bruce D."/>
            <person name="Goodwin L."/>
            <person name="Pitluck S."/>
            <person name="Saunders E."/>
            <person name="Brettin T."/>
            <person name="Detter J.C."/>
            <person name="Han C."/>
            <person name="Larimer F."/>
            <person name="Land M."/>
            <person name="Hauser L."/>
            <person name="Kyrpides N."/>
            <person name="Ovchinnikova G."/>
            <person name="Richardson P."/>
        </authorList>
    </citation>
    <scope>NUCLEOTIDE SEQUENCE [LARGE SCALE GENOMIC DNA]</scope>
    <source>
        <strain evidence="10">DSM 10501 / KC4</strain>
    </source>
</reference>
<dbReference type="AlphaFoldDB" id="C9RAC6"/>
<evidence type="ECO:0000256" key="6">
    <source>
        <dbReference type="ARBA" id="ARBA00023098"/>
    </source>
</evidence>
<sequence>MASKTMRLKPRVLSLFLLLFLAFFASSCLNTGPTATGRLEEGSWALYFPRAGQDPAPALCSLIGQAQSSCDVAIYSFTHPDIVKALVQAHKRGVKVRVITNKDWRQNDSQRHAINVLLLAGIPVKENRHAGLMHLKMVVIDGKIVTTGSYNFTRSASEKNDEMFLVIKSAELSQACSREFERMWDDQTNFAPVTYR</sequence>
<dbReference type="EC" id="3.1.4.4" evidence="3"/>
<dbReference type="GO" id="GO:0016042">
    <property type="term" value="P:lipid catabolic process"/>
    <property type="evidence" value="ECO:0007669"/>
    <property type="project" value="UniProtKB-KW"/>
</dbReference>
<feature type="chain" id="PRO_5038659865" description="phospholipase D" evidence="7">
    <location>
        <begin position="28"/>
        <end position="196"/>
    </location>
</feature>
<evidence type="ECO:0000256" key="7">
    <source>
        <dbReference type="SAM" id="SignalP"/>
    </source>
</evidence>
<gene>
    <name evidence="9" type="ordered locus">Adeg_0059</name>
</gene>
<keyword evidence="6" id="KW-0443">Lipid metabolism</keyword>
<dbReference type="InterPro" id="IPR051406">
    <property type="entry name" value="PLD_domain"/>
</dbReference>
<dbReference type="Gene3D" id="3.30.870.10">
    <property type="entry name" value="Endonuclease Chain A"/>
    <property type="match status" value="1"/>
</dbReference>
<feature type="domain" description="PLD phosphodiesterase" evidence="8">
    <location>
        <begin position="129"/>
        <end position="156"/>
    </location>
</feature>
<protein>
    <recommendedName>
        <fullName evidence="3">phospholipase D</fullName>
        <ecNumber evidence="3">3.1.4.4</ecNumber>
    </recommendedName>
</protein>
<keyword evidence="4" id="KW-0378">Hydrolase</keyword>
<dbReference type="PANTHER" id="PTHR43856:SF1">
    <property type="entry name" value="MITOCHONDRIAL CARDIOLIPIN HYDROLASE"/>
    <property type="match status" value="1"/>
</dbReference>
<comment type="similarity">
    <text evidence="2">Belongs to the phospholipase D family.</text>
</comment>